<dbReference type="InterPro" id="IPR046357">
    <property type="entry name" value="PPIase_dom_sf"/>
</dbReference>
<dbReference type="PROSITE" id="PS51257">
    <property type="entry name" value="PROKAR_LIPOPROTEIN"/>
    <property type="match status" value="1"/>
</dbReference>
<dbReference type="GO" id="GO:0003755">
    <property type="term" value="F:peptidyl-prolyl cis-trans isomerase activity"/>
    <property type="evidence" value="ECO:0007669"/>
    <property type="project" value="InterPro"/>
</dbReference>
<comment type="caution">
    <text evidence="1">The sequence shown here is derived from an EMBL/GenBank/DDBJ whole genome shotgun (WGS) entry which is preliminary data.</text>
</comment>
<protein>
    <recommendedName>
        <fullName evidence="3">DUF4827 family protein</fullName>
    </recommendedName>
</protein>
<organism evidence="1 2">
    <name type="scientific">Carboxylicivirga sediminis</name>
    <dbReference type="NCBI Taxonomy" id="2006564"/>
    <lineage>
        <taxon>Bacteria</taxon>
        <taxon>Pseudomonadati</taxon>
        <taxon>Bacteroidota</taxon>
        <taxon>Bacteroidia</taxon>
        <taxon>Marinilabiliales</taxon>
        <taxon>Marinilabiliaceae</taxon>
        <taxon>Carboxylicivirga</taxon>
    </lineage>
</organism>
<evidence type="ECO:0008006" key="3">
    <source>
        <dbReference type="Google" id="ProtNLM"/>
    </source>
</evidence>
<reference evidence="1" key="2">
    <citation type="submission" date="2021-04" db="EMBL/GenBank/DDBJ databases">
        <authorList>
            <person name="Zhang T."/>
            <person name="Zhang Y."/>
            <person name="Lu D."/>
            <person name="Zuo D."/>
            <person name="Du Z."/>
        </authorList>
    </citation>
    <scope>NUCLEOTIDE SEQUENCE</scope>
    <source>
        <strain evidence="1">JR1</strain>
    </source>
</reference>
<dbReference type="Proteomes" id="UP000679220">
    <property type="component" value="Unassembled WGS sequence"/>
</dbReference>
<evidence type="ECO:0000313" key="1">
    <source>
        <dbReference type="EMBL" id="MBR8534552.1"/>
    </source>
</evidence>
<sequence>MKTGNRYFNLTILIAITFLIGFAACNDSYNYFNVKEALAAEQELLERYYDEEMDNGLSRLDSLTAAAIDTVDHRFESGLMMFHTKLGEKEQPVEAYKTVGFRYTNYAIALQMDTLVDGVDTTFVEKTVEVFRESNEYAISPFTFTTYPVGGVPGAGSNVFPGVNEAVLHMNLFGKAKLVLPSLIADNQYNTHIFELEVTYLEQ</sequence>
<name>A0A941IXD1_9BACT</name>
<dbReference type="EMBL" id="JAGTAR010000003">
    <property type="protein sequence ID" value="MBR8534552.1"/>
    <property type="molecule type" value="Genomic_DNA"/>
</dbReference>
<keyword evidence="2" id="KW-1185">Reference proteome</keyword>
<reference evidence="1" key="1">
    <citation type="journal article" date="2018" name="Int. J. Syst. Evol. Microbiol.">
        <title>Carboxylicivirga sediminis sp. nov., isolated from coastal sediment.</title>
        <authorList>
            <person name="Wang F.Q."/>
            <person name="Ren L.H."/>
            <person name="Zou R.J."/>
            <person name="Sun Y.Z."/>
            <person name="Liu X.J."/>
            <person name="Jiang F."/>
            <person name="Liu L.J."/>
        </authorList>
    </citation>
    <scope>NUCLEOTIDE SEQUENCE</scope>
    <source>
        <strain evidence="1">JR1</strain>
    </source>
</reference>
<dbReference type="AlphaFoldDB" id="A0A941IXD1"/>
<proteinExistence type="predicted"/>
<dbReference type="Gene3D" id="3.10.50.40">
    <property type="match status" value="1"/>
</dbReference>
<gene>
    <name evidence="1" type="ORF">KDU71_03200</name>
</gene>
<dbReference type="RefSeq" id="WP_212188456.1">
    <property type="nucleotide sequence ID" value="NZ_JAGTAR010000003.1"/>
</dbReference>
<evidence type="ECO:0000313" key="2">
    <source>
        <dbReference type="Proteomes" id="UP000679220"/>
    </source>
</evidence>
<accession>A0A941IXD1</accession>